<evidence type="ECO:0000256" key="5">
    <source>
        <dbReference type="ARBA" id="ARBA00022490"/>
    </source>
</evidence>
<comment type="similarity">
    <text evidence="3">Belongs to the CAS family.</text>
</comment>
<feature type="region of interest" description="Disordered" evidence="14">
    <location>
        <begin position="208"/>
        <end position="330"/>
    </location>
</feature>
<dbReference type="Ensembl" id="ENSOCUT00000017900.4">
    <property type="protein sequence ID" value="ENSOCUP00000015380.3"/>
    <property type="gene ID" value="ENSOCUG00000017901.4"/>
</dbReference>
<feature type="region of interest" description="Disordered" evidence="14">
    <location>
        <begin position="613"/>
        <end position="632"/>
    </location>
</feature>
<dbReference type="GO" id="GO:1900026">
    <property type="term" value="P:positive regulation of substrate adhesion-dependent cell spreading"/>
    <property type="evidence" value="ECO:0007669"/>
    <property type="project" value="Ensembl"/>
</dbReference>
<dbReference type="SUPFAM" id="SSF50044">
    <property type="entry name" value="SH3-domain"/>
    <property type="match status" value="1"/>
</dbReference>
<name>G1TEP7_RABIT</name>
<comment type="subunit">
    <text evidence="11">Interacts (via SH3 domain) with PTK2/FAK1 (via C-terminus).</text>
</comment>
<proteinExistence type="inferred from homology"/>
<feature type="compositionally biased region" description="Basic and acidic residues" evidence="14">
    <location>
        <begin position="349"/>
        <end position="360"/>
    </location>
</feature>
<dbReference type="GO" id="GO:0007169">
    <property type="term" value="P:cell surface receptor protein tyrosine kinase signaling pathway"/>
    <property type="evidence" value="ECO:0007669"/>
    <property type="project" value="TreeGrafter"/>
</dbReference>
<dbReference type="PANTHER" id="PTHR10654">
    <property type="entry name" value="CAS SCAFFOLDING PROTEIN"/>
    <property type="match status" value="1"/>
</dbReference>
<dbReference type="Bgee" id="ENSOCUG00000017901">
    <property type="expression patterns" value="Expressed in blood and 8 other cell types or tissues"/>
</dbReference>
<dbReference type="PANTHER" id="PTHR10654:SF19">
    <property type="entry name" value="CAS SCAFFOLDING PROTEIN FAMILY MEMBER 4"/>
    <property type="match status" value="1"/>
</dbReference>
<feature type="compositionally biased region" description="Low complexity" evidence="14">
    <location>
        <begin position="398"/>
        <end position="409"/>
    </location>
</feature>
<dbReference type="GO" id="GO:0051897">
    <property type="term" value="P:positive regulation of phosphatidylinositol 3-kinase/protein kinase B signal transduction"/>
    <property type="evidence" value="ECO:0007669"/>
    <property type="project" value="Ensembl"/>
</dbReference>
<comment type="function">
    <text evidence="10">Docking protein that plays a role in tyrosine kinase-based signaling related to cell adhesion and cell spreading. Regulates PTK2/FAK1 activity, focal adhesion integrity, and cell spreading.</text>
</comment>
<evidence type="ECO:0000256" key="10">
    <source>
        <dbReference type="ARBA" id="ARBA00055892"/>
    </source>
</evidence>
<dbReference type="GO" id="GO:0007155">
    <property type="term" value="P:cell adhesion"/>
    <property type="evidence" value="ECO:0007669"/>
    <property type="project" value="UniProtKB-KW"/>
</dbReference>
<feature type="compositionally biased region" description="Basic and acidic residues" evidence="14">
    <location>
        <begin position="617"/>
        <end position="632"/>
    </location>
</feature>
<dbReference type="PaxDb" id="9986-ENSOCUP00000015380"/>
<keyword evidence="8" id="KW-0965">Cell junction</keyword>
<dbReference type="GO" id="GO:1990782">
    <property type="term" value="F:protein tyrosine kinase binding"/>
    <property type="evidence" value="ECO:0007669"/>
    <property type="project" value="Ensembl"/>
</dbReference>
<dbReference type="SMART" id="SM00326">
    <property type="entry name" value="SH3"/>
    <property type="match status" value="1"/>
</dbReference>
<evidence type="ECO:0000313" key="16">
    <source>
        <dbReference type="Ensembl" id="ENSOCUP00000015380.3"/>
    </source>
</evidence>
<dbReference type="CDD" id="cd12000">
    <property type="entry name" value="SH3_CASS4"/>
    <property type="match status" value="1"/>
</dbReference>
<evidence type="ECO:0000256" key="12">
    <source>
        <dbReference type="ARBA" id="ARBA00071492"/>
    </source>
</evidence>
<feature type="domain" description="SH3" evidence="15">
    <location>
        <begin position="14"/>
        <end position="76"/>
    </location>
</feature>
<dbReference type="InterPro" id="IPR001452">
    <property type="entry name" value="SH3_domain"/>
</dbReference>
<gene>
    <name evidence="16" type="primary">CASS4</name>
</gene>
<sequence length="800" mass="88573">MRGTSIMDGAPKHRQRLLARALYDNHPDCSDELAFSRGDILTILEQDMPESEGWWRCLLHGRQGLAPANRLQILPEAPADRLCPPLPRGPDEALESSEETYQVPSLLHPLPEGPVYEQMKGWVEGPLPLTDQVYEFPDPPTSARIICEKTLSFPRQALFTLPRPAWASLPVLPSQVYDVPAQSRVFPARKEPEKQQLYDILPSPQKAGWCHPASQAHEPSTPLTPTIALKSGGSHSLPSPRKSEWVYDNVASPGKAGGRNPPLRSLVEEPGPRVAPGPAGCRARSLPPQPYGMERKLSLPEVPPPDSSPSGKGAGYQVPPSFLSPRMEQQSTKPNIYDIPKAMPGAQQAEKELGGAKEAPEAPLGQKAAWISRWAASPPPEADRRSIASADSRASVVSSCSSMSTDESAGSSSEEPARELPLDLDLARETIMALQHKVVSSTAGLMLFVSRKWRFRDYLEANIGAIRRAAEHTEVSLREFLEFAREVCGMACNLTDSNLHARIREQLQTISSSYEILLEAKGSLDSCDWSLDVLVTDKVQNSLDDLERFVMVARMVPEDIKRFASMVIANGRLLFKQNCKKVETTQLTTNAECKCEQCIQLPQRETDSYQRSLPFNEPRENEHCPDLLEKDGRQDCGQKLSNLEEKEKPTSEQRLNENKDSGGPGPGSLSPQPPSERDPSKKLHLSEHCRLYFGALFKALGVFHSSLRHSPPPETFITQSKLIVMAGQKLVDALCRETQEKDLRDRVLRSSCRLCGLLKALALATKDAVLQYPSPAALGRLRAEAERLEQHTRQFRGTLE</sequence>
<dbReference type="FunFam" id="1.20.120.830:FF:000001">
    <property type="entry name" value="BCAR1 scaffold protein, Cas family member"/>
    <property type="match status" value="1"/>
</dbReference>
<comment type="subcellular location">
    <subcellularLocation>
        <location evidence="2">Cell junction</location>
        <location evidence="2">Focal adhesion</location>
    </subcellularLocation>
    <subcellularLocation>
        <location evidence="1">Cytoplasm</location>
        <location evidence="1">Cytoskeleton</location>
    </subcellularLocation>
</comment>
<evidence type="ECO:0000256" key="13">
    <source>
        <dbReference type="PROSITE-ProRule" id="PRU00192"/>
    </source>
</evidence>
<protein>
    <recommendedName>
        <fullName evidence="12">Cas scaffolding protein family member 4</fullName>
    </recommendedName>
</protein>
<keyword evidence="6" id="KW-0597">Phosphoprotein</keyword>
<keyword evidence="17" id="KW-1185">Reference proteome</keyword>
<dbReference type="Gene3D" id="2.30.30.40">
    <property type="entry name" value="SH3 Domains"/>
    <property type="match status" value="1"/>
</dbReference>
<dbReference type="FunCoup" id="G1TEP7">
    <property type="interactions" value="83"/>
</dbReference>
<dbReference type="STRING" id="9986.ENSOCUP00000015380"/>
<dbReference type="eggNOG" id="ENOG502QUJM">
    <property type="taxonomic scope" value="Eukaryota"/>
</dbReference>
<evidence type="ECO:0000256" key="7">
    <source>
        <dbReference type="ARBA" id="ARBA00022889"/>
    </source>
</evidence>
<reference evidence="16 17" key="1">
    <citation type="journal article" date="2011" name="Nature">
        <title>A high-resolution map of human evolutionary constraint using 29 mammals.</title>
        <authorList>
            <person name="Lindblad-Toh K."/>
            <person name="Garber M."/>
            <person name="Zuk O."/>
            <person name="Lin M.F."/>
            <person name="Parker B.J."/>
            <person name="Washietl S."/>
            <person name="Kheradpour P."/>
            <person name="Ernst J."/>
            <person name="Jordan G."/>
            <person name="Mauceli E."/>
            <person name="Ward L.D."/>
            <person name="Lowe C.B."/>
            <person name="Holloway A.K."/>
            <person name="Clamp M."/>
            <person name="Gnerre S."/>
            <person name="Alfoldi J."/>
            <person name="Beal K."/>
            <person name="Chang J."/>
            <person name="Clawson H."/>
            <person name="Cuff J."/>
            <person name="Di Palma F."/>
            <person name="Fitzgerald S."/>
            <person name="Flicek P."/>
            <person name="Guttman M."/>
            <person name="Hubisz M.J."/>
            <person name="Jaffe D.B."/>
            <person name="Jungreis I."/>
            <person name="Kent W.J."/>
            <person name="Kostka D."/>
            <person name="Lara M."/>
            <person name="Martins A.L."/>
            <person name="Massingham T."/>
            <person name="Moltke I."/>
            <person name="Raney B.J."/>
            <person name="Rasmussen M.D."/>
            <person name="Robinson J."/>
            <person name="Stark A."/>
            <person name="Vilella A.J."/>
            <person name="Wen J."/>
            <person name="Xie X."/>
            <person name="Zody M.C."/>
            <person name="Baldwin J."/>
            <person name="Bloom T."/>
            <person name="Chin C.W."/>
            <person name="Heiman D."/>
            <person name="Nicol R."/>
            <person name="Nusbaum C."/>
            <person name="Young S."/>
            <person name="Wilkinson J."/>
            <person name="Worley K.C."/>
            <person name="Kovar C.L."/>
            <person name="Muzny D.M."/>
            <person name="Gibbs R.A."/>
            <person name="Cree A."/>
            <person name="Dihn H.H."/>
            <person name="Fowler G."/>
            <person name="Jhangiani S."/>
            <person name="Joshi V."/>
            <person name="Lee S."/>
            <person name="Lewis L.R."/>
            <person name="Nazareth L.V."/>
            <person name="Okwuonu G."/>
            <person name="Santibanez J."/>
            <person name="Warren W.C."/>
            <person name="Mardis E.R."/>
            <person name="Weinstock G.M."/>
            <person name="Wilson R.K."/>
            <person name="Delehaunty K."/>
            <person name="Dooling D."/>
            <person name="Fronik C."/>
            <person name="Fulton L."/>
            <person name="Fulton B."/>
            <person name="Graves T."/>
            <person name="Minx P."/>
            <person name="Sodergren E."/>
            <person name="Birney E."/>
            <person name="Margulies E.H."/>
            <person name="Herrero J."/>
            <person name="Green E.D."/>
            <person name="Haussler D."/>
            <person name="Siepel A."/>
            <person name="Goldman N."/>
            <person name="Pollard K.S."/>
            <person name="Pedersen J.S."/>
            <person name="Lander E.S."/>
            <person name="Kellis M."/>
        </authorList>
    </citation>
    <scope>NUCLEOTIDE SEQUENCE [LARGE SCALE GENOMIC DNA]</scope>
    <source>
        <strain evidence="17">Thorbecke</strain>
    </source>
</reference>
<evidence type="ECO:0000256" key="6">
    <source>
        <dbReference type="ARBA" id="ARBA00022553"/>
    </source>
</evidence>
<dbReference type="InterPro" id="IPR036028">
    <property type="entry name" value="SH3-like_dom_sf"/>
</dbReference>
<dbReference type="FunFam" id="2.30.30.40:FF:000147">
    <property type="entry name" value="Cas scaffold protein family member 4"/>
    <property type="match status" value="1"/>
</dbReference>
<reference evidence="16" key="3">
    <citation type="submission" date="2025-09" db="UniProtKB">
        <authorList>
            <consortium name="Ensembl"/>
        </authorList>
    </citation>
    <scope>IDENTIFICATION</scope>
    <source>
        <strain evidence="16">Thorbecke</strain>
    </source>
</reference>
<dbReference type="Proteomes" id="UP000001811">
    <property type="component" value="Unplaced"/>
</dbReference>
<dbReference type="GO" id="GO:0005925">
    <property type="term" value="C:focal adhesion"/>
    <property type="evidence" value="ECO:0007669"/>
    <property type="project" value="UniProtKB-SubCell"/>
</dbReference>
<evidence type="ECO:0000256" key="1">
    <source>
        <dbReference type="ARBA" id="ARBA00004245"/>
    </source>
</evidence>
<dbReference type="Pfam" id="PF14604">
    <property type="entry name" value="SH3_9"/>
    <property type="match status" value="1"/>
</dbReference>
<evidence type="ECO:0000256" key="4">
    <source>
        <dbReference type="ARBA" id="ARBA00022443"/>
    </source>
</evidence>
<dbReference type="HOGENOM" id="CLU_017000_1_0_1"/>
<evidence type="ECO:0000256" key="9">
    <source>
        <dbReference type="ARBA" id="ARBA00023212"/>
    </source>
</evidence>
<feature type="region of interest" description="Disordered" evidence="14">
    <location>
        <begin position="641"/>
        <end position="681"/>
    </location>
</feature>
<dbReference type="OMA" id="TYERMDM"/>
<feature type="compositionally biased region" description="Basic and acidic residues" evidence="14">
    <location>
        <begin position="641"/>
        <end position="660"/>
    </location>
</feature>
<dbReference type="GO" id="GO:0016477">
    <property type="term" value="P:cell migration"/>
    <property type="evidence" value="ECO:0007669"/>
    <property type="project" value="TreeGrafter"/>
</dbReference>
<dbReference type="PROSITE" id="PS50002">
    <property type="entry name" value="SH3"/>
    <property type="match status" value="1"/>
</dbReference>
<keyword evidence="7" id="KW-0130">Cell adhesion</keyword>
<keyword evidence="4 13" id="KW-0728">SH3 domain</keyword>
<evidence type="ECO:0000256" key="8">
    <source>
        <dbReference type="ARBA" id="ARBA00022949"/>
    </source>
</evidence>
<dbReference type="InterPro" id="IPR035744">
    <property type="entry name" value="CASS4_SH3"/>
</dbReference>
<dbReference type="InterPro" id="IPR021901">
    <property type="entry name" value="CAS_C"/>
</dbReference>
<dbReference type="InParanoid" id="G1TEP7"/>
<accession>G1TEP7</accession>
<feature type="region of interest" description="Disordered" evidence="14">
    <location>
        <begin position="398"/>
        <end position="419"/>
    </location>
</feature>
<evidence type="ECO:0000256" key="14">
    <source>
        <dbReference type="SAM" id="MobiDB-lite"/>
    </source>
</evidence>
<dbReference type="InterPro" id="IPR014928">
    <property type="entry name" value="Serine_rich_dom"/>
</dbReference>
<dbReference type="GO" id="GO:0030335">
    <property type="term" value="P:positive regulation of cell migration"/>
    <property type="evidence" value="ECO:0007669"/>
    <property type="project" value="Ensembl"/>
</dbReference>
<dbReference type="Pfam" id="PF12026">
    <property type="entry name" value="CAS_C"/>
    <property type="match status" value="1"/>
</dbReference>
<evidence type="ECO:0000256" key="3">
    <source>
        <dbReference type="ARBA" id="ARBA00007848"/>
    </source>
</evidence>
<keyword evidence="9" id="KW-0206">Cytoskeleton</keyword>
<dbReference type="Gene3D" id="1.20.120.230">
    <property type="entry name" value="Alpha-catenin/vinculin-like"/>
    <property type="match status" value="1"/>
</dbReference>
<organism evidence="16 17">
    <name type="scientific">Oryctolagus cuniculus</name>
    <name type="common">Rabbit</name>
    <dbReference type="NCBI Taxonomy" id="9986"/>
    <lineage>
        <taxon>Eukaryota</taxon>
        <taxon>Metazoa</taxon>
        <taxon>Chordata</taxon>
        <taxon>Craniata</taxon>
        <taxon>Vertebrata</taxon>
        <taxon>Euteleostomi</taxon>
        <taxon>Mammalia</taxon>
        <taxon>Eutheria</taxon>
        <taxon>Euarchontoglires</taxon>
        <taxon>Glires</taxon>
        <taxon>Lagomorpha</taxon>
        <taxon>Leporidae</taxon>
        <taxon>Oryctolagus</taxon>
    </lineage>
</organism>
<dbReference type="SMR" id="G1TEP7"/>
<dbReference type="GO" id="GO:0005856">
    <property type="term" value="C:cytoskeleton"/>
    <property type="evidence" value="ECO:0007669"/>
    <property type="project" value="UniProtKB-SubCell"/>
</dbReference>
<evidence type="ECO:0000313" key="17">
    <source>
        <dbReference type="Proteomes" id="UP000001811"/>
    </source>
</evidence>
<evidence type="ECO:0000256" key="11">
    <source>
        <dbReference type="ARBA" id="ARBA00064074"/>
    </source>
</evidence>
<feature type="region of interest" description="Disordered" evidence="14">
    <location>
        <begin position="345"/>
        <end position="364"/>
    </location>
</feature>
<dbReference type="Pfam" id="PF08824">
    <property type="entry name" value="Serine_rich"/>
    <property type="match status" value="1"/>
</dbReference>
<evidence type="ECO:0000256" key="2">
    <source>
        <dbReference type="ARBA" id="ARBA00004246"/>
    </source>
</evidence>
<keyword evidence="5" id="KW-0963">Cytoplasm</keyword>
<dbReference type="GO" id="GO:0005886">
    <property type="term" value="C:plasma membrane"/>
    <property type="evidence" value="ECO:0007669"/>
    <property type="project" value="TreeGrafter"/>
</dbReference>
<evidence type="ECO:0000259" key="15">
    <source>
        <dbReference type="PROSITE" id="PS50002"/>
    </source>
</evidence>
<reference evidence="16" key="2">
    <citation type="submission" date="2025-08" db="UniProtKB">
        <authorList>
            <consortium name="Ensembl"/>
        </authorList>
    </citation>
    <scope>IDENTIFICATION</scope>
    <source>
        <strain evidence="16">Thorbecke</strain>
    </source>
</reference>
<dbReference type="GeneTree" id="ENSGT00950000183008"/>
<dbReference type="AlphaFoldDB" id="G1TEP7"/>
<dbReference type="GO" id="GO:0005737">
    <property type="term" value="C:cytoplasm"/>
    <property type="evidence" value="ECO:0007669"/>
    <property type="project" value="Ensembl"/>
</dbReference>
<dbReference type="InterPro" id="IPR037362">
    <property type="entry name" value="CAS_fam"/>
</dbReference>
<dbReference type="Gene3D" id="1.20.120.830">
    <property type="entry name" value="Serine-rich domain"/>
    <property type="match status" value="1"/>
</dbReference>
<dbReference type="InterPro" id="IPR038319">
    <property type="entry name" value="Serine_rich_sf"/>
</dbReference>